<dbReference type="Gene3D" id="2.40.128.640">
    <property type="match status" value="1"/>
</dbReference>
<feature type="signal peptide" evidence="1">
    <location>
        <begin position="1"/>
        <end position="21"/>
    </location>
</feature>
<comment type="caution">
    <text evidence="3">The sequence shown here is derived from an EMBL/GenBank/DDBJ whole genome shotgun (WGS) entry which is preliminary data.</text>
</comment>
<gene>
    <name evidence="3" type="ORF">IAB03_01210</name>
</gene>
<dbReference type="Proteomes" id="UP000824112">
    <property type="component" value="Unassembled WGS sequence"/>
</dbReference>
<proteinExistence type="predicted"/>
<dbReference type="Gene3D" id="2.40.128.280">
    <property type="match status" value="1"/>
</dbReference>
<keyword evidence="1" id="KW-0732">Signal</keyword>
<sequence length="258" mass="28884">MMKNWMTLAAATCLLASCHTATQKQKDELIGNWIEVMPVNLQFVQGVTLNADGTAASIGMATLKYESWDLTENKLILNGKSIGNGQTIDFSDTLDIVTLTPDSLKVGKYGAYRRDYYRVTEIPAAPKKNSLLDSLQKTDGTGELQTRIFEGTLPAASCPGIVYNITLYNYENSGDGVFKASLTYLEAENGQDKTYEFSGRQYTLRGHATNKDATVFQFVPFDKNQETMNFIFEENKLTMLDREMKPIESKLNYTLLLQ</sequence>
<evidence type="ECO:0000259" key="2">
    <source>
        <dbReference type="Pfam" id="PF12702"/>
    </source>
</evidence>
<protein>
    <submittedName>
        <fullName evidence="3">Copper resistance protein NlpE N-terminal domain-containing protein</fullName>
    </submittedName>
</protein>
<accession>A0A9D1M648</accession>
<dbReference type="PROSITE" id="PS51257">
    <property type="entry name" value="PROKAR_LIPOPROTEIN"/>
    <property type="match status" value="1"/>
</dbReference>
<reference evidence="3" key="2">
    <citation type="journal article" date="2021" name="PeerJ">
        <title>Extensive microbial diversity within the chicken gut microbiome revealed by metagenomics and culture.</title>
        <authorList>
            <person name="Gilroy R."/>
            <person name="Ravi A."/>
            <person name="Getino M."/>
            <person name="Pursley I."/>
            <person name="Horton D.L."/>
            <person name="Alikhan N.F."/>
            <person name="Baker D."/>
            <person name="Gharbi K."/>
            <person name="Hall N."/>
            <person name="Watson M."/>
            <person name="Adriaenssens E.M."/>
            <person name="Foster-Nyarko E."/>
            <person name="Jarju S."/>
            <person name="Secka A."/>
            <person name="Antonio M."/>
            <person name="Oren A."/>
            <person name="Chaudhuri R.R."/>
            <person name="La Ragione R."/>
            <person name="Hildebrand F."/>
            <person name="Pallen M.J."/>
        </authorList>
    </citation>
    <scope>NUCLEOTIDE SEQUENCE</scope>
    <source>
        <strain evidence="3">CHK158-818</strain>
    </source>
</reference>
<dbReference type="AlphaFoldDB" id="A0A9D1M648"/>
<evidence type="ECO:0000313" key="4">
    <source>
        <dbReference type="Proteomes" id="UP000824112"/>
    </source>
</evidence>
<feature type="domain" description="Lipocalin-like" evidence="2">
    <location>
        <begin position="26"/>
        <end position="118"/>
    </location>
</feature>
<dbReference type="Pfam" id="PF12702">
    <property type="entry name" value="Lipocalin_3"/>
    <property type="match status" value="1"/>
</dbReference>
<organism evidence="3 4">
    <name type="scientific">Candidatus Gallibacteroides avistercoris</name>
    <dbReference type="NCBI Taxonomy" id="2840833"/>
    <lineage>
        <taxon>Bacteria</taxon>
        <taxon>Pseudomonadati</taxon>
        <taxon>Bacteroidota</taxon>
        <taxon>Bacteroidia</taxon>
        <taxon>Bacteroidales</taxon>
        <taxon>Bacteroidaceae</taxon>
        <taxon>Bacteroidaceae incertae sedis</taxon>
        <taxon>Candidatus Gallibacteroides</taxon>
    </lineage>
</organism>
<dbReference type="EMBL" id="DVNA01000029">
    <property type="protein sequence ID" value="HIU54406.1"/>
    <property type="molecule type" value="Genomic_DNA"/>
</dbReference>
<dbReference type="InterPro" id="IPR024311">
    <property type="entry name" value="Lipocalin-like"/>
</dbReference>
<dbReference type="InterPro" id="IPR007298">
    <property type="entry name" value="Cu-R_lipoprotein_NlpE"/>
</dbReference>
<evidence type="ECO:0000256" key="1">
    <source>
        <dbReference type="SAM" id="SignalP"/>
    </source>
</evidence>
<name>A0A9D1M648_9BACT</name>
<dbReference type="Pfam" id="PF04170">
    <property type="entry name" value="NlpE"/>
    <property type="match status" value="1"/>
</dbReference>
<reference evidence="3" key="1">
    <citation type="submission" date="2020-10" db="EMBL/GenBank/DDBJ databases">
        <authorList>
            <person name="Gilroy R."/>
        </authorList>
    </citation>
    <scope>NUCLEOTIDE SEQUENCE</scope>
    <source>
        <strain evidence="3">CHK158-818</strain>
    </source>
</reference>
<evidence type="ECO:0000313" key="3">
    <source>
        <dbReference type="EMBL" id="HIU54406.1"/>
    </source>
</evidence>
<feature type="chain" id="PRO_5039724498" evidence="1">
    <location>
        <begin position="22"/>
        <end position="258"/>
    </location>
</feature>